<dbReference type="SUPFAM" id="SSF52047">
    <property type="entry name" value="RNI-like"/>
    <property type="match status" value="1"/>
</dbReference>
<dbReference type="Proteomes" id="UP000076532">
    <property type="component" value="Unassembled WGS sequence"/>
</dbReference>
<proteinExistence type="predicted"/>
<dbReference type="EMBL" id="KV417837">
    <property type="protein sequence ID" value="KZP05460.1"/>
    <property type="molecule type" value="Genomic_DNA"/>
</dbReference>
<dbReference type="AlphaFoldDB" id="A0A167VWY4"/>
<accession>A0A167VWY4</accession>
<name>A0A167VWY4_9AGAM</name>
<organism evidence="1 2">
    <name type="scientific">Athelia psychrophila</name>
    <dbReference type="NCBI Taxonomy" id="1759441"/>
    <lineage>
        <taxon>Eukaryota</taxon>
        <taxon>Fungi</taxon>
        <taxon>Dikarya</taxon>
        <taxon>Basidiomycota</taxon>
        <taxon>Agaricomycotina</taxon>
        <taxon>Agaricomycetes</taxon>
        <taxon>Agaricomycetidae</taxon>
        <taxon>Atheliales</taxon>
        <taxon>Atheliaceae</taxon>
        <taxon>Athelia</taxon>
    </lineage>
</organism>
<evidence type="ECO:0000313" key="2">
    <source>
        <dbReference type="Proteomes" id="UP000076532"/>
    </source>
</evidence>
<dbReference type="OrthoDB" id="2998253at2759"/>
<dbReference type="InterPro" id="IPR032675">
    <property type="entry name" value="LRR_dom_sf"/>
</dbReference>
<gene>
    <name evidence="1" type="ORF">FIBSPDRAFT_1054076</name>
</gene>
<dbReference type="Gene3D" id="3.80.10.10">
    <property type="entry name" value="Ribonuclease Inhibitor"/>
    <property type="match status" value="1"/>
</dbReference>
<sequence>MPINGDRQRRVLSLVKCFAELETASQELFLKLDDLDARKRAIRLEHSALFNLDAPTSNLPDEVLAMIFEAGIEAQPDPLLLDKWSFKLHVSEPWPTPTHFGDLVSHVSHRWRSVALAAPRLWTQIRCTRRGPINIDGKDIWAERKRWRERAAEYLSRSRSSPVDIHIKGLREMDYTPAFLQLLTGHLGHCRQLYIRYVPKAVVPLLVQTLSAPAPLLSSFSAGLEEEKIYFGDPVFLPFGAPGLVTADLHGTYLPNLLPVFASVTSLRITNIFIVSSQDHADLRDGLMGLKSLNHLEIQFRCYHRVDTPNVILVPTVEFLHVDAPSLISLSLNKWDCYHTHPLEPNKFPLLQHLILYDCNIATSEGGLAYLANLARQFPHITRLTSQVRIESSCSLEIILRTMLGETTDNYREYIESDETRWPNLQIVAVADPHRSAMVPALLSRLQDAGHPLRKLLLSYTIVSQANVDIMEELEVELEGFIEDWPTPFERAR</sequence>
<evidence type="ECO:0000313" key="1">
    <source>
        <dbReference type="EMBL" id="KZP05460.1"/>
    </source>
</evidence>
<keyword evidence="2" id="KW-1185">Reference proteome</keyword>
<reference evidence="1 2" key="1">
    <citation type="journal article" date="2016" name="Mol. Biol. Evol.">
        <title>Comparative Genomics of Early-Diverging Mushroom-Forming Fungi Provides Insights into the Origins of Lignocellulose Decay Capabilities.</title>
        <authorList>
            <person name="Nagy L.G."/>
            <person name="Riley R."/>
            <person name="Tritt A."/>
            <person name="Adam C."/>
            <person name="Daum C."/>
            <person name="Floudas D."/>
            <person name="Sun H."/>
            <person name="Yadav J.S."/>
            <person name="Pangilinan J."/>
            <person name="Larsson K.H."/>
            <person name="Matsuura K."/>
            <person name="Barry K."/>
            <person name="Labutti K."/>
            <person name="Kuo R."/>
            <person name="Ohm R.A."/>
            <person name="Bhattacharya S.S."/>
            <person name="Shirouzu T."/>
            <person name="Yoshinaga Y."/>
            <person name="Martin F.M."/>
            <person name="Grigoriev I.V."/>
            <person name="Hibbett D.S."/>
        </authorList>
    </citation>
    <scope>NUCLEOTIDE SEQUENCE [LARGE SCALE GENOMIC DNA]</scope>
    <source>
        <strain evidence="1 2">CBS 109695</strain>
    </source>
</reference>
<protein>
    <submittedName>
        <fullName evidence="1">Uncharacterized protein</fullName>
    </submittedName>
</protein>